<sequence>MLIHDENPLLSEDADQIVDGIANEYKLNPRQARALKVIAYHKISQGTEQLMMIVAGPGGTGKSRVIAAMTSLFAKLNCSESLKKCAPTGIAAYAIKGTTLHS</sequence>
<dbReference type="Pfam" id="PF13245">
    <property type="entry name" value="AAA_19"/>
    <property type="match status" value="1"/>
</dbReference>
<proteinExistence type="predicted"/>
<dbReference type="HOGENOM" id="CLU_161528_0_1_1"/>
<reference evidence="1 2" key="1">
    <citation type="submission" date="2014-04" db="EMBL/GenBank/DDBJ databases">
        <authorList>
            <consortium name="DOE Joint Genome Institute"/>
            <person name="Kuo A."/>
            <person name="Girlanda M."/>
            <person name="Perotto S."/>
            <person name="Kohler A."/>
            <person name="Nagy L.G."/>
            <person name="Floudas D."/>
            <person name="Copeland A."/>
            <person name="Barry K.W."/>
            <person name="Cichocki N."/>
            <person name="Veneault-Fourrey C."/>
            <person name="LaButti K."/>
            <person name="Lindquist E.A."/>
            <person name="Lipzen A."/>
            <person name="Lundell T."/>
            <person name="Morin E."/>
            <person name="Murat C."/>
            <person name="Sun H."/>
            <person name="Tunlid A."/>
            <person name="Henrissat B."/>
            <person name="Grigoriev I.V."/>
            <person name="Hibbett D.S."/>
            <person name="Martin F."/>
            <person name="Nordberg H.P."/>
            <person name="Cantor M.N."/>
            <person name="Hua S.X."/>
        </authorList>
    </citation>
    <scope>NUCLEOTIDE SEQUENCE [LARGE SCALE GENOMIC DNA]</scope>
    <source>
        <strain evidence="1 2">MUT 4182</strain>
    </source>
</reference>
<reference evidence="2" key="2">
    <citation type="submission" date="2015-01" db="EMBL/GenBank/DDBJ databases">
        <title>Evolutionary Origins and Diversification of the Mycorrhizal Mutualists.</title>
        <authorList>
            <consortium name="DOE Joint Genome Institute"/>
            <consortium name="Mycorrhizal Genomics Consortium"/>
            <person name="Kohler A."/>
            <person name="Kuo A."/>
            <person name="Nagy L.G."/>
            <person name="Floudas D."/>
            <person name="Copeland A."/>
            <person name="Barry K.W."/>
            <person name="Cichocki N."/>
            <person name="Veneault-Fourrey C."/>
            <person name="LaButti K."/>
            <person name="Lindquist E.A."/>
            <person name="Lipzen A."/>
            <person name="Lundell T."/>
            <person name="Morin E."/>
            <person name="Murat C."/>
            <person name="Riley R."/>
            <person name="Ohm R."/>
            <person name="Sun H."/>
            <person name="Tunlid A."/>
            <person name="Henrissat B."/>
            <person name="Grigoriev I.V."/>
            <person name="Hibbett D.S."/>
            <person name="Martin F."/>
        </authorList>
    </citation>
    <scope>NUCLEOTIDE SEQUENCE [LARGE SCALE GENOMIC DNA]</scope>
    <source>
        <strain evidence="2">MUT 4182</strain>
    </source>
</reference>
<name>A0A0C3L914_9AGAM</name>
<evidence type="ECO:0000313" key="2">
    <source>
        <dbReference type="Proteomes" id="UP000054248"/>
    </source>
</evidence>
<dbReference type="Proteomes" id="UP000054248">
    <property type="component" value="Unassembled WGS sequence"/>
</dbReference>
<protein>
    <recommendedName>
        <fullName evidence="3">ATP-dependent DNA helicase</fullName>
    </recommendedName>
</protein>
<organism evidence="1 2">
    <name type="scientific">Tulasnella calospora MUT 4182</name>
    <dbReference type="NCBI Taxonomy" id="1051891"/>
    <lineage>
        <taxon>Eukaryota</taxon>
        <taxon>Fungi</taxon>
        <taxon>Dikarya</taxon>
        <taxon>Basidiomycota</taxon>
        <taxon>Agaricomycotina</taxon>
        <taxon>Agaricomycetes</taxon>
        <taxon>Cantharellales</taxon>
        <taxon>Tulasnellaceae</taxon>
        <taxon>Tulasnella</taxon>
    </lineage>
</organism>
<dbReference type="SUPFAM" id="SSF52540">
    <property type="entry name" value="P-loop containing nucleoside triphosphate hydrolases"/>
    <property type="match status" value="1"/>
</dbReference>
<dbReference type="OrthoDB" id="432234at2759"/>
<evidence type="ECO:0008006" key="3">
    <source>
        <dbReference type="Google" id="ProtNLM"/>
    </source>
</evidence>
<evidence type="ECO:0000313" key="1">
    <source>
        <dbReference type="EMBL" id="KIO17937.1"/>
    </source>
</evidence>
<gene>
    <name evidence="1" type="ORF">M407DRAFT_84483</name>
</gene>
<dbReference type="AlphaFoldDB" id="A0A0C3L914"/>
<dbReference type="STRING" id="1051891.A0A0C3L914"/>
<dbReference type="Gene3D" id="3.40.50.300">
    <property type="entry name" value="P-loop containing nucleotide triphosphate hydrolases"/>
    <property type="match status" value="1"/>
</dbReference>
<feature type="non-terminal residue" evidence="1">
    <location>
        <position position="102"/>
    </location>
</feature>
<accession>A0A0C3L914</accession>
<keyword evidence="2" id="KW-1185">Reference proteome</keyword>
<dbReference type="EMBL" id="KN823329">
    <property type="protein sequence ID" value="KIO17937.1"/>
    <property type="molecule type" value="Genomic_DNA"/>
</dbReference>
<dbReference type="InterPro" id="IPR027417">
    <property type="entry name" value="P-loop_NTPase"/>
</dbReference>